<dbReference type="Proteomes" id="UP000295632">
    <property type="component" value="Unassembled WGS sequence"/>
</dbReference>
<proteinExistence type="inferred from homology"/>
<dbReference type="Pfam" id="PF20582">
    <property type="entry name" value="UPF0758_N"/>
    <property type="match status" value="1"/>
</dbReference>
<sequence length="228" mass="25413">MTKPLMIRDVPLHDRPRERLAREGVKQLSTQELLAILLQTGTKDESVMQLSLRVLHSFPTLRRLQEASFLEMTAIKGIGSAKASLLSAVMELGCRLTVERGDAPVVIRSPEDAAMYVMPELKHLKQEHFVCLYLNTKNHVVEKKTVFVGSLNASIVHPREVFKEALRASAASILCAHNHPSGDPEPSREDVDVTKRLVECGRVLGIEVMDHVIIGNDSFVSLREKGYV</sequence>
<dbReference type="GO" id="GO:0008237">
    <property type="term" value="F:metallopeptidase activity"/>
    <property type="evidence" value="ECO:0007669"/>
    <property type="project" value="UniProtKB-KW"/>
</dbReference>
<dbReference type="GO" id="GO:0006508">
    <property type="term" value="P:proteolysis"/>
    <property type="evidence" value="ECO:0007669"/>
    <property type="project" value="UniProtKB-KW"/>
</dbReference>
<comment type="similarity">
    <text evidence="1 7">Belongs to the UPF0758 family.</text>
</comment>
<organism evidence="9 10">
    <name type="scientific">Aureibacillus halotolerans</name>
    <dbReference type="NCBI Taxonomy" id="1508390"/>
    <lineage>
        <taxon>Bacteria</taxon>
        <taxon>Bacillati</taxon>
        <taxon>Bacillota</taxon>
        <taxon>Bacilli</taxon>
        <taxon>Bacillales</taxon>
        <taxon>Bacillaceae</taxon>
        <taxon>Aureibacillus</taxon>
    </lineage>
</organism>
<dbReference type="PROSITE" id="PS50249">
    <property type="entry name" value="MPN"/>
    <property type="match status" value="1"/>
</dbReference>
<dbReference type="Gene3D" id="3.40.140.10">
    <property type="entry name" value="Cytidine Deaminase, domain 2"/>
    <property type="match status" value="1"/>
</dbReference>
<dbReference type="AlphaFoldDB" id="A0A4R6U0Q6"/>
<dbReference type="CDD" id="cd08071">
    <property type="entry name" value="MPN_DUF2466"/>
    <property type="match status" value="1"/>
</dbReference>
<name>A0A4R6U0Q6_9BACI</name>
<keyword evidence="2" id="KW-0645">Protease</keyword>
<feature type="domain" description="MPN" evidence="8">
    <location>
        <begin position="106"/>
        <end position="228"/>
    </location>
</feature>
<protein>
    <submittedName>
        <fullName evidence="9">DNA replication and repair protein RadC</fullName>
    </submittedName>
</protein>
<gene>
    <name evidence="9" type="ORF">EV213_11138</name>
</gene>
<evidence type="ECO:0000256" key="1">
    <source>
        <dbReference type="ARBA" id="ARBA00010243"/>
    </source>
</evidence>
<dbReference type="SUPFAM" id="SSF47781">
    <property type="entry name" value="RuvA domain 2-like"/>
    <property type="match status" value="1"/>
</dbReference>
<dbReference type="GO" id="GO:0046872">
    <property type="term" value="F:metal ion binding"/>
    <property type="evidence" value="ECO:0007669"/>
    <property type="project" value="UniProtKB-KW"/>
</dbReference>
<reference evidence="9 10" key="1">
    <citation type="submission" date="2019-03" db="EMBL/GenBank/DDBJ databases">
        <title>Genomic Encyclopedia of Type Strains, Phase IV (KMG-IV): sequencing the most valuable type-strain genomes for metagenomic binning, comparative biology and taxonomic classification.</title>
        <authorList>
            <person name="Goeker M."/>
        </authorList>
    </citation>
    <scope>NUCLEOTIDE SEQUENCE [LARGE SCALE GENOMIC DNA]</scope>
    <source>
        <strain evidence="9 10">DSM 28697</strain>
    </source>
</reference>
<evidence type="ECO:0000256" key="4">
    <source>
        <dbReference type="ARBA" id="ARBA00022801"/>
    </source>
</evidence>
<evidence type="ECO:0000256" key="7">
    <source>
        <dbReference type="RuleBase" id="RU003797"/>
    </source>
</evidence>
<evidence type="ECO:0000313" key="9">
    <source>
        <dbReference type="EMBL" id="TDQ37959.1"/>
    </source>
</evidence>
<evidence type="ECO:0000256" key="6">
    <source>
        <dbReference type="ARBA" id="ARBA00023049"/>
    </source>
</evidence>
<dbReference type="NCBIfam" id="TIGR00608">
    <property type="entry name" value="radc"/>
    <property type="match status" value="1"/>
</dbReference>
<evidence type="ECO:0000259" key="8">
    <source>
        <dbReference type="PROSITE" id="PS50249"/>
    </source>
</evidence>
<dbReference type="PANTHER" id="PTHR30471">
    <property type="entry name" value="DNA REPAIR PROTEIN RADC"/>
    <property type="match status" value="1"/>
</dbReference>
<dbReference type="PROSITE" id="PS01302">
    <property type="entry name" value="UPF0758"/>
    <property type="match status" value="1"/>
</dbReference>
<keyword evidence="10" id="KW-1185">Reference proteome</keyword>
<dbReference type="InterPro" id="IPR020891">
    <property type="entry name" value="UPF0758_CS"/>
</dbReference>
<accession>A0A4R6U0Q6</accession>
<dbReference type="InterPro" id="IPR037518">
    <property type="entry name" value="MPN"/>
</dbReference>
<evidence type="ECO:0000256" key="2">
    <source>
        <dbReference type="ARBA" id="ARBA00022670"/>
    </source>
</evidence>
<evidence type="ECO:0000256" key="3">
    <source>
        <dbReference type="ARBA" id="ARBA00022723"/>
    </source>
</evidence>
<dbReference type="NCBIfam" id="NF000642">
    <property type="entry name" value="PRK00024.1"/>
    <property type="match status" value="1"/>
</dbReference>
<keyword evidence="3" id="KW-0479">Metal-binding</keyword>
<evidence type="ECO:0000256" key="5">
    <source>
        <dbReference type="ARBA" id="ARBA00022833"/>
    </source>
</evidence>
<dbReference type="InterPro" id="IPR001405">
    <property type="entry name" value="UPF0758"/>
</dbReference>
<dbReference type="EMBL" id="SNYJ01000011">
    <property type="protein sequence ID" value="TDQ37959.1"/>
    <property type="molecule type" value="Genomic_DNA"/>
</dbReference>
<keyword evidence="5" id="KW-0862">Zinc</keyword>
<dbReference type="PANTHER" id="PTHR30471:SF3">
    <property type="entry name" value="UPF0758 PROTEIN YEES-RELATED"/>
    <property type="match status" value="1"/>
</dbReference>
<evidence type="ECO:0000313" key="10">
    <source>
        <dbReference type="Proteomes" id="UP000295632"/>
    </source>
</evidence>
<keyword evidence="6" id="KW-0482">Metalloprotease</keyword>
<dbReference type="InterPro" id="IPR025657">
    <property type="entry name" value="RadC_JAB"/>
</dbReference>
<keyword evidence="4" id="KW-0378">Hydrolase</keyword>
<dbReference type="Pfam" id="PF04002">
    <property type="entry name" value="RadC"/>
    <property type="match status" value="1"/>
</dbReference>
<comment type="caution">
    <text evidence="9">The sequence shown here is derived from an EMBL/GenBank/DDBJ whole genome shotgun (WGS) entry which is preliminary data.</text>
</comment>
<dbReference type="InterPro" id="IPR010994">
    <property type="entry name" value="RuvA_2-like"/>
</dbReference>
<dbReference type="InterPro" id="IPR046778">
    <property type="entry name" value="UPF0758_N"/>
</dbReference>